<dbReference type="AlphaFoldDB" id="A0AAD8LKK6"/>
<keyword evidence="3" id="KW-1185">Reference proteome</keyword>
<dbReference type="EMBL" id="JAVEPI010000003">
    <property type="protein sequence ID" value="KAK1442539.1"/>
    <property type="molecule type" value="Genomic_DNA"/>
</dbReference>
<evidence type="ECO:0000313" key="3">
    <source>
        <dbReference type="Proteomes" id="UP001230268"/>
    </source>
</evidence>
<dbReference type="Proteomes" id="UP001230268">
    <property type="component" value="Unassembled WGS sequence"/>
</dbReference>
<sequence length="84" mass="8944">MAKPPGKRGRKQADSDDSDSDATPSKGTTTGGFKNRDTIDLRIAVDQDSLDCENACLSVHHGCPPITAAPDATRYTRTTIVGRI</sequence>
<proteinExistence type="predicted"/>
<evidence type="ECO:0000313" key="2">
    <source>
        <dbReference type="EMBL" id="KAK1442539.1"/>
    </source>
</evidence>
<feature type="compositionally biased region" description="Polar residues" evidence="1">
    <location>
        <begin position="22"/>
        <end position="32"/>
    </location>
</feature>
<feature type="region of interest" description="Disordered" evidence="1">
    <location>
        <begin position="1"/>
        <end position="38"/>
    </location>
</feature>
<name>A0AAD8LKK6_BABGI</name>
<evidence type="ECO:0000256" key="1">
    <source>
        <dbReference type="SAM" id="MobiDB-lite"/>
    </source>
</evidence>
<organism evidence="2 3">
    <name type="scientific">Babesia gibsoni</name>
    <dbReference type="NCBI Taxonomy" id="33632"/>
    <lineage>
        <taxon>Eukaryota</taxon>
        <taxon>Sar</taxon>
        <taxon>Alveolata</taxon>
        <taxon>Apicomplexa</taxon>
        <taxon>Aconoidasida</taxon>
        <taxon>Piroplasmida</taxon>
        <taxon>Babesiidae</taxon>
        <taxon>Babesia</taxon>
    </lineage>
</organism>
<accession>A0AAD8LKK6</accession>
<reference evidence="2" key="1">
    <citation type="submission" date="2023-08" db="EMBL/GenBank/DDBJ databases">
        <title>Draft sequence of the Babesia gibsoni genome.</title>
        <authorList>
            <person name="Yamagishi J.Y."/>
            <person name="Xuan X.X."/>
        </authorList>
    </citation>
    <scope>NUCLEOTIDE SEQUENCE</scope>
    <source>
        <strain evidence="2">Azabu</strain>
    </source>
</reference>
<gene>
    <name evidence="2" type="ORF">BgAZ_300570</name>
</gene>
<protein>
    <submittedName>
        <fullName evidence="2">Uncharacterized protein</fullName>
    </submittedName>
</protein>
<feature type="compositionally biased region" description="Basic residues" evidence="1">
    <location>
        <begin position="1"/>
        <end position="10"/>
    </location>
</feature>
<comment type="caution">
    <text evidence="2">The sequence shown here is derived from an EMBL/GenBank/DDBJ whole genome shotgun (WGS) entry which is preliminary data.</text>
</comment>